<keyword evidence="8" id="KW-1185">Reference proteome</keyword>
<keyword evidence="2" id="KW-0479">Metal-binding</keyword>
<evidence type="ECO:0000313" key="7">
    <source>
        <dbReference type="EMBL" id="TQV81812.1"/>
    </source>
</evidence>
<keyword evidence="4" id="KW-0862">Zinc</keyword>
<dbReference type="SUPFAM" id="SSF51556">
    <property type="entry name" value="Metallo-dependent hydrolases"/>
    <property type="match status" value="1"/>
</dbReference>
<dbReference type="InterPro" id="IPR054418">
    <property type="entry name" value="MQNX/HUTI_composite_N"/>
</dbReference>
<dbReference type="AlphaFoldDB" id="A0A545TX73"/>
<name>A0A545TX73_9PROT</name>
<feature type="domain" description="Amidohydrolase-related" evidence="5">
    <location>
        <begin position="58"/>
        <end position="431"/>
    </location>
</feature>
<accession>A0A545TX73</accession>
<protein>
    <submittedName>
        <fullName evidence="7">Amidohydrolase family protein</fullName>
    </submittedName>
</protein>
<dbReference type="InterPro" id="IPR050287">
    <property type="entry name" value="MTA/SAH_deaminase"/>
</dbReference>
<evidence type="ECO:0000259" key="6">
    <source>
        <dbReference type="Pfam" id="PF22039"/>
    </source>
</evidence>
<evidence type="ECO:0000256" key="4">
    <source>
        <dbReference type="ARBA" id="ARBA00022833"/>
    </source>
</evidence>
<dbReference type="InterPro" id="IPR006680">
    <property type="entry name" value="Amidohydro-rel"/>
</dbReference>
<gene>
    <name evidence="7" type="ORF">FKG95_06110</name>
</gene>
<dbReference type="EMBL" id="VHSH01000002">
    <property type="protein sequence ID" value="TQV81812.1"/>
    <property type="molecule type" value="Genomic_DNA"/>
</dbReference>
<comment type="similarity">
    <text evidence="1">Belongs to the metallo-dependent hydrolases superfamily. ATZ/TRZ family.</text>
</comment>
<comment type="caution">
    <text evidence="7">The sequence shown here is derived from an EMBL/GenBank/DDBJ whole genome shotgun (WGS) entry which is preliminary data.</text>
</comment>
<dbReference type="Gene3D" id="2.30.40.10">
    <property type="entry name" value="Urease, subunit C, domain 1"/>
    <property type="match status" value="1"/>
</dbReference>
<proteinExistence type="inferred from homology"/>
<reference evidence="7 8" key="1">
    <citation type="submission" date="2019-06" db="EMBL/GenBank/DDBJ databases">
        <title>Whole genome sequence for Rhodospirillaceae sp. R148.</title>
        <authorList>
            <person name="Wang G."/>
        </authorList>
    </citation>
    <scope>NUCLEOTIDE SEQUENCE [LARGE SCALE GENOMIC DNA]</scope>
    <source>
        <strain evidence="7 8">R148</strain>
    </source>
</reference>
<organism evidence="7 8">
    <name type="scientific">Denitrobaculum tricleocarpae</name>
    <dbReference type="NCBI Taxonomy" id="2591009"/>
    <lineage>
        <taxon>Bacteria</taxon>
        <taxon>Pseudomonadati</taxon>
        <taxon>Pseudomonadota</taxon>
        <taxon>Alphaproteobacteria</taxon>
        <taxon>Rhodospirillales</taxon>
        <taxon>Rhodospirillaceae</taxon>
        <taxon>Denitrobaculum</taxon>
    </lineage>
</organism>
<dbReference type="InterPro" id="IPR032466">
    <property type="entry name" value="Metal_Hydrolase"/>
</dbReference>
<dbReference type="PANTHER" id="PTHR43794">
    <property type="entry name" value="AMINOHYDROLASE SSNA-RELATED"/>
    <property type="match status" value="1"/>
</dbReference>
<keyword evidence="3 7" id="KW-0378">Hydrolase</keyword>
<dbReference type="Pfam" id="PF22039">
    <property type="entry name" value="HUTI_composite_bact"/>
    <property type="match status" value="1"/>
</dbReference>
<dbReference type="SUPFAM" id="SSF51338">
    <property type="entry name" value="Composite domain of metallo-dependent hydrolases"/>
    <property type="match status" value="1"/>
</dbReference>
<dbReference type="Pfam" id="PF01979">
    <property type="entry name" value="Amidohydro_1"/>
    <property type="match status" value="1"/>
</dbReference>
<evidence type="ECO:0000259" key="5">
    <source>
        <dbReference type="Pfam" id="PF01979"/>
    </source>
</evidence>
<dbReference type="PANTHER" id="PTHR43794:SF11">
    <property type="entry name" value="AMIDOHYDROLASE-RELATED DOMAIN-CONTAINING PROTEIN"/>
    <property type="match status" value="1"/>
</dbReference>
<dbReference type="GO" id="GO:0016810">
    <property type="term" value="F:hydrolase activity, acting on carbon-nitrogen (but not peptide) bonds"/>
    <property type="evidence" value="ECO:0007669"/>
    <property type="project" value="InterPro"/>
</dbReference>
<dbReference type="OrthoDB" id="9796020at2"/>
<dbReference type="RefSeq" id="WP_142895443.1">
    <property type="nucleotide sequence ID" value="NZ_ML660053.1"/>
</dbReference>
<feature type="domain" description="Aminodeoxyfutalosine deaminase/Imidazolonepropionase-like composite" evidence="6">
    <location>
        <begin position="24"/>
        <end position="46"/>
    </location>
</feature>
<evidence type="ECO:0000256" key="3">
    <source>
        <dbReference type="ARBA" id="ARBA00022801"/>
    </source>
</evidence>
<dbReference type="Proteomes" id="UP000315252">
    <property type="component" value="Unassembled WGS sequence"/>
</dbReference>
<sequence length="485" mass="52609">MADLIVHGGVVIPMDPARRIIDDGAVAMTGDRVVAVGPTEEILAAHEAPRRIDAARKLVLPGLIDVHAHAGHGLIKSMGANTPGAWEELCGRVYTTGSTPEFWRAEAELAALERLRFGVTCGVSLLGGGDTIMRSDDPVHAAAHCEGVLAVGVRDVVAIGPTRPPHPRTYADWEGETRHDKQIDFETQLATSAQVVKDWHKTHGERISVALLTPVLRNEHLDELGPALLEEAMEQTRRVRQLSRDSGTIFTQDGHWRGSIQRAQEMGILGPDALLSHCIDISEAEIALCAETDTKIAHNPSAIASVMGRCPATELMDAGVTVALGSDATAPDRSSDMFRHMQQCMHYHRTHFRDPDILPPGQVLAMATIDAARALGMEQEIGSLESGKKADLLLLDLARPHLYPLNMPAYRAVCFANGNDVHSVIVNGEVVLENRRAVKIDETAVLETAQLECERMIARNDAADLLGMPEDFFGPARQGEGMENE</sequence>
<evidence type="ECO:0000256" key="2">
    <source>
        <dbReference type="ARBA" id="ARBA00022723"/>
    </source>
</evidence>
<dbReference type="GO" id="GO:0046872">
    <property type="term" value="F:metal ion binding"/>
    <property type="evidence" value="ECO:0007669"/>
    <property type="project" value="UniProtKB-KW"/>
</dbReference>
<evidence type="ECO:0000313" key="8">
    <source>
        <dbReference type="Proteomes" id="UP000315252"/>
    </source>
</evidence>
<dbReference type="Gene3D" id="3.20.20.140">
    <property type="entry name" value="Metal-dependent hydrolases"/>
    <property type="match status" value="1"/>
</dbReference>
<evidence type="ECO:0000256" key="1">
    <source>
        <dbReference type="ARBA" id="ARBA00006745"/>
    </source>
</evidence>
<dbReference type="InterPro" id="IPR011059">
    <property type="entry name" value="Metal-dep_hydrolase_composite"/>
</dbReference>